<dbReference type="RefSeq" id="WP_255159281.1">
    <property type="nucleotide sequence ID" value="NZ_CP101497.1"/>
</dbReference>
<dbReference type="Gene3D" id="1.10.1220.10">
    <property type="entry name" value="Met repressor-like"/>
    <property type="match status" value="1"/>
</dbReference>
<dbReference type="InterPro" id="IPR013321">
    <property type="entry name" value="Arc_rbn_hlx_hlx"/>
</dbReference>
<proteinExistence type="predicted"/>
<protein>
    <recommendedName>
        <fullName evidence="3">Ribbon-helix-helix protein, CopG family</fullName>
    </recommendedName>
</protein>
<name>A0ABY5FV11_9MICO</name>
<dbReference type="EMBL" id="CP101497">
    <property type="protein sequence ID" value="UTT62139.1"/>
    <property type="molecule type" value="Genomic_DNA"/>
</dbReference>
<evidence type="ECO:0000313" key="1">
    <source>
        <dbReference type="EMBL" id="UTT62139.1"/>
    </source>
</evidence>
<keyword evidence="2" id="KW-1185">Reference proteome</keyword>
<reference evidence="1" key="1">
    <citation type="submission" date="2022-07" db="EMBL/GenBank/DDBJ databases">
        <title>Taxonomic analysis of Microcella humidisoli nov. sp., isolated from riverside soil.</title>
        <authorList>
            <person name="Molina K.M."/>
            <person name="Kim S.B."/>
        </authorList>
    </citation>
    <scope>NUCLEOTIDE SEQUENCE</scope>
    <source>
        <strain evidence="1">MMS21-STM10</strain>
    </source>
</reference>
<gene>
    <name evidence="1" type="ORF">NNL39_10795</name>
</gene>
<sequence length="76" mass="8594">MTDILIRGMSDESVARIEEQASRLGLSRNEYLRRQLDALADVQREAPAEISLDDLRRASHAARDLDDPDVMAAAWR</sequence>
<dbReference type="Proteomes" id="UP001060039">
    <property type="component" value="Chromosome"/>
</dbReference>
<evidence type="ECO:0008006" key="3">
    <source>
        <dbReference type="Google" id="ProtNLM"/>
    </source>
</evidence>
<organism evidence="1 2">
    <name type="scientific">Microcella humidisoli</name>
    <dbReference type="NCBI Taxonomy" id="2963406"/>
    <lineage>
        <taxon>Bacteria</taxon>
        <taxon>Bacillati</taxon>
        <taxon>Actinomycetota</taxon>
        <taxon>Actinomycetes</taxon>
        <taxon>Micrococcales</taxon>
        <taxon>Microbacteriaceae</taxon>
        <taxon>Microcella</taxon>
    </lineage>
</organism>
<evidence type="ECO:0000313" key="2">
    <source>
        <dbReference type="Proteomes" id="UP001060039"/>
    </source>
</evidence>
<accession>A0ABY5FV11</accession>